<dbReference type="AlphaFoldDB" id="A0AAE2CXM9"/>
<comment type="caution">
    <text evidence="1">The sequence shown here is derived from an EMBL/GenBank/DDBJ whole genome shotgun (WGS) entry which is preliminary data.</text>
</comment>
<proteinExistence type="predicted"/>
<dbReference type="Proteomes" id="UP001293254">
    <property type="component" value="Unassembled WGS sequence"/>
</dbReference>
<name>A0AAE2CXM9_9LAMI</name>
<protein>
    <submittedName>
        <fullName evidence="1">Uricase</fullName>
    </submittedName>
</protein>
<reference evidence="1" key="1">
    <citation type="submission" date="2020-06" db="EMBL/GenBank/DDBJ databases">
        <authorList>
            <person name="Li T."/>
            <person name="Hu X."/>
            <person name="Zhang T."/>
            <person name="Song X."/>
            <person name="Zhang H."/>
            <person name="Dai N."/>
            <person name="Sheng W."/>
            <person name="Hou X."/>
            <person name="Wei L."/>
        </authorList>
    </citation>
    <scope>NUCLEOTIDE SEQUENCE</scope>
    <source>
        <strain evidence="1">3651</strain>
        <tissue evidence="1">Leaf</tissue>
    </source>
</reference>
<dbReference type="EMBL" id="JACGWO010000001">
    <property type="protein sequence ID" value="KAK4438426.1"/>
    <property type="molecule type" value="Genomic_DNA"/>
</dbReference>
<accession>A0AAE2CXM9</accession>
<evidence type="ECO:0000313" key="2">
    <source>
        <dbReference type="Proteomes" id="UP001293254"/>
    </source>
</evidence>
<evidence type="ECO:0000313" key="1">
    <source>
        <dbReference type="EMBL" id="KAK4438426.1"/>
    </source>
</evidence>
<reference evidence="1" key="2">
    <citation type="journal article" date="2024" name="Plant">
        <title>Genomic evolution and insights into agronomic trait innovations of Sesamum species.</title>
        <authorList>
            <person name="Miao H."/>
            <person name="Wang L."/>
            <person name="Qu L."/>
            <person name="Liu H."/>
            <person name="Sun Y."/>
            <person name="Le M."/>
            <person name="Wang Q."/>
            <person name="Wei S."/>
            <person name="Zheng Y."/>
            <person name="Lin W."/>
            <person name="Duan Y."/>
            <person name="Cao H."/>
            <person name="Xiong S."/>
            <person name="Wang X."/>
            <person name="Wei L."/>
            <person name="Li C."/>
            <person name="Ma Q."/>
            <person name="Ju M."/>
            <person name="Zhao R."/>
            <person name="Li G."/>
            <person name="Mu C."/>
            <person name="Tian Q."/>
            <person name="Mei H."/>
            <person name="Zhang T."/>
            <person name="Gao T."/>
            <person name="Zhang H."/>
        </authorList>
    </citation>
    <scope>NUCLEOTIDE SEQUENCE</scope>
    <source>
        <strain evidence="1">3651</strain>
    </source>
</reference>
<gene>
    <name evidence="1" type="ORF">Salat_0176900</name>
</gene>
<organism evidence="1 2">
    <name type="scientific">Sesamum alatum</name>
    <dbReference type="NCBI Taxonomy" id="300844"/>
    <lineage>
        <taxon>Eukaryota</taxon>
        <taxon>Viridiplantae</taxon>
        <taxon>Streptophyta</taxon>
        <taxon>Embryophyta</taxon>
        <taxon>Tracheophyta</taxon>
        <taxon>Spermatophyta</taxon>
        <taxon>Magnoliopsida</taxon>
        <taxon>eudicotyledons</taxon>
        <taxon>Gunneridae</taxon>
        <taxon>Pentapetalae</taxon>
        <taxon>asterids</taxon>
        <taxon>lamiids</taxon>
        <taxon>Lamiales</taxon>
        <taxon>Pedaliaceae</taxon>
        <taxon>Sesamum</taxon>
    </lineage>
</organism>
<sequence>MLALEVTSSWRCSLETLASIPAKQLYFTEKYIDLEKVLIGTITWQRPCLRVDSILCLLASYGSFCCLQCFPNEPVRSQMLLMVAEVSCRGNIEVSPCLESMPVAPESHPTLAQFQDAIAYNFKI</sequence>
<keyword evidence="2" id="KW-1185">Reference proteome</keyword>